<dbReference type="InterPro" id="IPR008972">
    <property type="entry name" value="Cupredoxin"/>
</dbReference>
<name>A0A2P6RI56_ROSCH</name>
<organism evidence="4 5">
    <name type="scientific">Rosa chinensis</name>
    <name type="common">China rose</name>
    <dbReference type="NCBI Taxonomy" id="74649"/>
    <lineage>
        <taxon>Eukaryota</taxon>
        <taxon>Viridiplantae</taxon>
        <taxon>Streptophyta</taxon>
        <taxon>Embryophyta</taxon>
        <taxon>Tracheophyta</taxon>
        <taxon>Spermatophyta</taxon>
        <taxon>Magnoliopsida</taxon>
        <taxon>eudicotyledons</taxon>
        <taxon>Gunneridae</taxon>
        <taxon>Pentapetalae</taxon>
        <taxon>rosids</taxon>
        <taxon>fabids</taxon>
        <taxon>Rosales</taxon>
        <taxon>Rosaceae</taxon>
        <taxon>Rosoideae</taxon>
        <taxon>Rosoideae incertae sedis</taxon>
        <taxon>Rosa</taxon>
    </lineage>
</organism>
<dbReference type="OrthoDB" id="1937044at2759"/>
<dbReference type="SUPFAM" id="SSF49503">
    <property type="entry name" value="Cupredoxins"/>
    <property type="match status" value="1"/>
</dbReference>
<comment type="caution">
    <text evidence="4">The sequence shown here is derived from an EMBL/GenBank/DDBJ whole genome shotgun (WGS) entry which is preliminary data.</text>
</comment>
<keyword evidence="5" id="KW-1185">Reference proteome</keyword>
<dbReference type="AlphaFoldDB" id="A0A2P6RI56"/>
<evidence type="ECO:0000313" key="5">
    <source>
        <dbReference type="Proteomes" id="UP000238479"/>
    </source>
</evidence>
<keyword evidence="1" id="KW-1133">Transmembrane helix</keyword>
<dbReference type="GO" id="GO:0009055">
    <property type="term" value="F:electron transfer activity"/>
    <property type="evidence" value="ECO:0007669"/>
    <property type="project" value="InterPro"/>
</dbReference>
<dbReference type="Gene3D" id="2.60.40.420">
    <property type="entry name" value="Cupredoxins - blue copper proteins"/>
    <property type="match status" value="1"/>
</dbReference>
<dbReference type="PANTHER" id="PTHR33021:SF197">
    <property type="entry name" value="EARLY NODULIN-LIKE PROTEIN 13"/>
    <property type="match status" value="1"/>
</dbReference>
<dbReference type="InterPro" id="IPR003245">
    <property type="entry name" value="Phytocyanin_dom"/>
</dbReference>
<keyword evidence="2" id="KW-0732">Signal</keyword>
<evidence type="ECO:0000256" key="2">
    <source>
        <dbReference type="SAM" id="SignalP"/>
    </source>
</evidence>
<keyword evidence="1" id="KW-0472">Membrane</keyword>
<protein>
    <submittedName>
        <fullName evidence="4">Putative cupredoxin</fullName>
    </submittedName>
</protein>
<dbReference type="Gramene" id="PRQ46112">
    <property type="protein sequence ID" value="PRQ46112"/>
    <property type="gene ID" value="RchiOBHm_Chr2g0085571"/>
</dbReference>
<dbReference type="Proteomes" id="UP000238479">
    <property type="component" value="Chromosome 2"/>
</dbReference>
<dbReference type="Pfam" id="PF02298">
    <property type="entry name" value="Cu_bind_like"/>
    <property type="match status" value="1"/>
</dbReference>
<evidence type="ECO:0000313" key="4">
    <source>
        <dbReference type="EMBL" id="PRQ46112.1"/>
    </source>
</evidence>
<accession>A0A2P6RI56</accession>
<gene>
    <name evidence="4" type="ORF">RchiOBHm_Chr2g0085571</name>
</gene>
<keyword evidence="1" id="KW-0812">Transmembrane</keyword>
<reference evidence="4 5" key="1">
    <citation type="journal article" date="2018" name="Nat. Genet.">
        <title>The Rosa genome provides new insights in the design of modern roses.</title>
        <authorList>
            <person name="Bendahmane M."/>
        </authorList>
    </citation>
    <scope>NUCLEOTIDE SEQUENCE [LARGE SCALE GENOMIC DNA]</scope>
    <source>
        <strain evidence="5">cv. Old Blush</strain>
    </source>
</reference>
<feature type="transmembrane region" description="Helical" evidence="1">
    <location>
        <begin position="159"/>
        <end position="180"/>
    </location>
</feature>
<evidence type="ECO:0000259" key="3">
    <source>
        <dbReference type="PROSITE" id="PS51485"/>
    </source>
</evidence>
<dbReference type="PROSITE" id="PS51485">
    <property type="entry name" value="PHYTOCYANIN"/>
    <property type="match status" value="1"/>
</dbReference>
<dbReference type="STRING" id="74649.A0A2P6RI56"/>
<dbReference type="PANTHER" id="PTHR33021">
    <property type="entry name" value="BLUE COPPER PROTEIN"/>
    <property type="match status" value="1"/>
</dbReference>
<feature type="chain" id="PRO_5015201975" evidence="2">
    <location>
        <begin position="24"/>
        <end position="182"/>
    </location>
</feature>
<dbReference type="GO" id="GO:0005886">
    <property type="term" value="C:plasma membrane"/>
    <property type="evidence" value="ECO:0007669"/>
    <property type="project" value="TreeGrafter"/>
</dbReference>
<dbReference type="InterPro" id="IPR039391">
    <property type="entry name" value="Phytocyanin-like"/>
</dbReference>
<evidence type="ECO:0000256" key="1">
    <source>
        <dbReference type="SAM" id="Phobius"/>
    </source>
</evidence>
<feature type="signal peptide" evidence="2">
    <location>
        <begin position="1"/>
        <end position="23"/>
    </location>
</feature>
<dbReference type="EMBL" id="PDCK01000040">
    <property type="protein sequence ID" value="PRQ46112.1"/>
    <property type="molecule type" value="Genomic_DNA"/>
</dbReference>
<feature type="domain" description="Phytocyanin" evidence="3">
    <location>
        <begin position="24"/>
        <end position="122"/>
    </location>
</feature>
<proteinExistence type="predicted"/>
<sequence length="182" mass="19344">MASNTICLPVLSILFLLFALSEAREVTVDGWTVENSDHLTKWTHRHHFTTGDVLIWKTSTPLGFEPPVLEVTKEAYESCEISNPLKANVTEVTLNPAGLFYFISGVKELCDKGLKITVKVHGARKHYGAPTQAPALAPETNNMAAEPAAPPTSAASHGLMGGGFMGFVAIGVAGVVGMALNV</sequence>